<accession>A0A6P4YNM9</accession>
<protein>
    <submittedName>
        <fullName evidence="5">Leucine-rich repeat-containing protein 74B-like isoform X1</fullName>
    </submittedName>
</protein>
<dbReference type="InterPro" id="IPR001611">
    <property type="entry name" value="Leu-rich_rpt"/>
</dbReference>
<dbReference type="SMART" id="SM00368">
    <property type="entry name" value="LRR_RI"/>
    <property type="match status" value="8"/>
</dbReference>
<sequence length="658" mass="72081">MADVEKENLKNLEEKQKSRPGTGSQGKVSKPPSAGSGPASRPHSRTSPAPSRKSVSRNGSARSSAKGRPGSKISNMSGDVSDQSDNEDTRSKTTMEEGDGEGSDGYDTDLEIEDKRIEYDSTGRTTYKEACKQIGVVPVSYFLRHMQDSELVMMHHGLGPLGAKAIATSLVTNTTILKLNLRDNWLEAQGGKYIAEMLVENCYIHDLDLSYNKIGNDGAEPIAEMLQDNSTLDRVLLSGNGFGDKAAEAFAEAIMSNQKMEEMDLSHNEFGEVSGGLLGPAIAENSQMKVLDLSWNHLRRKGALAVSEGIRDNITITHLDLSWNGFGDDGAEAIGDALKSNKTLEFLDMSNNRISTEGAVLLAKGLIENDTLRVLKMGKNPMQSAGCYGVLKGISQNEKSAIQELDFSDILVNDDFDELLKQVKEMLPALLVKTAERVHGRGGAAKDFKKAKPRADPMTKLKQYVEKNNLRLVDLFNQFDKDKSMSVTREEFAQGIEATGIDLSPDELNRLLDTLDKDGDGEIEYGGIGELVFGAQAHQEQERKMAKTIAQDVLTALRMHIEKRGLRMWDVFRAMDEDGSMTVSREEFRVGIRNTGIELEDEELDVLIDYLDKDGDGDIDYEELVEGAEESAQETEDEAGGGDDGGGEEDGEDEEEDA</sequence>
<dbReference type="CDD" id="cd00051">
    <property type="entry name" value="EFh"/>
    <property type="match status" value="2"/>
</dbReference>
<dbReference type="InterPro" id="IPR018247">
    <property type="entry name" value="EF_Hand_1_Ca_BS"/>
</dbReference>
<feature type="compositionally biased region" description="Basic and acidic residues" evidence="2">
    <location>
        <begin position="1"/>
        <end position="17"/>
    </location>
</feature>
<feature type="region of interest" description="Disordered" evidence="2">
    <location>
        <begin position="1"/>
        <end position="113"/>
    </location>
</feature>
<dbReference type="Proteomes" id="UP000515135">
    <property type="component" value="Unplaced"/>
</dbReference>
<dbReference type="InterPro" id="IPR052394">
    <property type="entry name" value="LRR-containing"/>
</dbReference>
<dbReference type="AlphaFoldDB" id="A0A6P4YNM9"/>
<dbReference type="SUPFAM" id="SSF52047">
    <property type="entry name" value="RNI-like"/>
    <property type="match status" value="1"/>
</dbReference>
<dbReference type="SMART" id="SM00054">
    <property type="entry name" value="EFh"/>
    <property type="match status" value="4"/>
</dbReference>
<keyword evidence="1" id="KW-0106">Calcium</keyword>
<feature type="compositionally biased region" description="Polar residues" evidence="2">
    <location>
        <begin position="72"/>
        <end position="83"/>
    </location>
</feature>
<feature type="compositionally biased region" description="Low complexity" evidence="2">
    <location>
        <begin position="31"/>
        <end position="40"/>
    </location>
</feature>
<dbReference type="PROSITE" id="PS00018">
    <property type="entry name" value="EF_HAND_1"/>
    <property type="match status" value="1"/>
</dbReference>
<dbReference type="PANTHER" id="PTHR24114:SF50">
    <property type="entry name" value="RNI-LIKE PROTEIN"/>
    <property type="match status" value="1"/>
</dbReference>
<dbReference type="RefSeq" id="XP_019620307.1">
    <property type="nucleotide sequence ID" value="XM_019764748.1"/>
</dbReference>
<dbReference type="Pfam" id="PF13499">
    <property type="entry name" value="EF-hand_7"/>
    <property type="match status" value="2"/>
</dbReference>
<gene>
    <name evidence="5" type="primary">LOC109466883</name>
</gene>
<dbReference type="Gene3D" id="1.10.238.10">
    <property type="entry name" value="EF-hand"/>
    <property type="match status" value="2"/>
</dbReference>
<evidence type="ECO:0000256" key="2">
    <source>
        <dbReference type="SAM" id="MobiDB-lite"/>
    </source>
</evidence>
<evidence type="ECO:0000256" key="1">
    <source>
        <dbReference type="ARBA" id="ARBA00022837"/>
    </source>
</evidence>
<dbReference type="OrthoDB" id="120976at2759"/>
<organism evidence="4 5">
    <name type="scientific">Branchiostoma belcheri</name>
    <name type="common">Amphioxus</name>
    <dbReference type="NCBI Taxonomy" id="7741"/>
    <lineage>
        <taxon>Eukaryota</taxon>
        <taxon>Metazoa</taxon>
        <taxon>Chordata</taxon>
        <taxon>Cephalochordata</taxon>
        <taxon>Leptocardii</taxon>
        <taxon>Amphioxiformes</taxon>
        <taxon>Branchiostomatidae</taxon>
        <taxon>Branchiostoma</taxon>
    </lineage>
</organism>
<dbReference type="GeneID" id="109466883"/>
<feature type="region of interest" description="Disordered" evidence="2">
    <location>
        <begin position="626"/>
        <end position="658"/>
    </location>
</feature>
<dbReference type="Gene3D" id="3.80.10.10">
    <property type="entry name" value="Ribonuclease Inhibitor"/>
    <property type="match status" value="1"/>
</dbReference>
<dbReference type="PANTHER" id="PTHR24114">
    <property type="entry name" value="LEUCINE RICH REPEAT FAMILY PROTEIN"/>
    <property type="match status" value="1"/>
</dbReference>
<reference evidence="5" key="1">
    <citation type="submission" date="2025-08" db="UniProtKB">
        <authorList>
            <consortium name="RefSeq"/>
        </authorList>
    </citation>
    <scope>IDENTIFICATION</scope>
    <source>
        <tissue evidence="5">Gonad</tissue>
    </source>
</reference>
<keyword evidence="4" id="KW-1185">Reference proteome</keyword>
<evidence type="ECO:0000259" key="3">
    <source>
        <dbReference type="PROSITE" id="PS50222"/>
    </source>
</evidence>
<feature type="domain" description="EF-hand" evidence="3">
    <location>
        <begin position="599"/>
        <end position="634"/>
    </location>
</feature>
<dbReference type="PROSITE" id="PS50222">
    <property type="entry name" value="EF_HAND_2"/>
    <property type="match status" value="3"/>
</dbReference>
<dbReference type="GO" id="GO:0005509">
    <property type="term" value="F:calcium ion binding"/>
    <property type="evidence" value="ECO:0007669"/>
    <property type="project" value="InterPro"/>
</dbReference>
<evidence type="ECO:0000313" key="4">
    <source>
        <dbReference type="Proteomes" id="UP000515135"/>
    </source>
</evidence>
<feature type="domain" description="EF-hand" evidence="3">
    <location>
        <begin position="563"/>
        <end position="598"/>
    </location>
</feature>
<proteinExistence type="predicted"/>
<dbReference type="Pfam" id="PF13516">
    <property type="entry name" value="LRR_6"/>
    <property type="match status" value="6"/>
</dbReference>
<feature type="compositionally biased region" description="Acidic residues" evidence="2">
    <location>
        <begin position="96"/>
        <end position="112"/>
    </location>
</feature>
<feature type="domain" description="EF-hand" evidence="3">
    <location>
        <begin position="467"/>
        <end position="502"/>
    </location>
</feature>
<dbReference type="InterPro" id="IPR011992">
    <property type="entry name" value="EF-hand-dom_pair"/>
</dbReference>
<dbReference type="KEGG" id="bbel:109466883"/>
<name>A0A6P4YNM9_BRABE</name>
<dbReference type="InterPro" id="IPR032675">
    <property type="entry name" value="LRR_dom_sf"/>
</dbReference>
<dbReference type="SUPFAM" id="SSF47473">
    <property type="entry name" value="EF-hand"/>
    <property type="match status" value="1"/>
</dbReference>
<dbReference type="InterPro" id="IPR002048">
    <property type="entry name" value="EF_hand_dom"/>
</dbReference>
<evidence type="ECO:0000313" key="5">
    <source>
        <dbReference type="RefSeq" id="XP_019620307.1"/>
    </source>
</evidence>